<name>A0A0K1H0H2_9BETA</name>
<organism evidence="2 3">
    <name type="scientific">Cynomolgus macaque cytomegalovirus strain Mauritius</name>
    <dbReference type="NCBI Taxonomy" id="1690255"/>
    <lineage>
        <taxon>Viruses</taxon>
        <taxon>Duplodnaviria</taxon>
        <taxon>Heunggongvirae</taxon>
        <taxon>Peploviricota</taxon>
        <taxon>Herviviricetes</taxon>
        <taxon>Herpesvirales</taxon>
        <taxon>Orthoherpesviridae</taxon>
        <taxon>Betaherpesvirinae</taxon>
        <taxon>Cytomegalovirus</taxon>
        <taxon>Cytomegalovirus macacinebeta3</taxon>
    </lineage>
</organism>
<dbReference type="EMBL" id="KP796148">
    <property type="protein sequence ID" value="AKT72759.1"/>
    <property type="molecule type" value="Genomic_DNA"/>
</dbReference>
<proteinExistence type="predicted"/>
<sequence length="219" mass="24651">MLTNQEDKIIVGLVLSIAIVAILLFLYLLIFHVRRVGSVCKDIFTCYCFRSLVTRIRGEKFDSEYRNVYLRENLKRFAQDYKRVLIMCPPASGKKIPTNGVSIEMDEAVNTQSEKIVTAALPAIPTSRSLSHADTETERIYKNCEKVNLMMEGEYAVITEVPNNTTPDPPSSSPYATIFATDMMQIPNVTPEMAAVIETAVRSTLQMLMKMQPQVSSEK</sequence>
<feature type="transmembrane region" description="Helical" evidence="1">
    <location>
        <begin position="9"/>
        <end position="30"/>
    </location>
</feature>
<reference evidence="2 3" key="1">
    <citation type="journal article" date="2016" name="BMC Genomics">
        <title>A novel strain of cynomolgus macaque cytomegalovirus: implications for host-virus co-evolution.</title>
        <authorList>
            <person name="Russell J.N."/>
            <person name="Marsh A.K."/>
            <person name="Willer D.O."/>
            <person name="Ambagala A.P."/>
            <person name="Dzamba M."/>
            <person name="Chan J.K."/>
            <person name="Pilon R."/>
            <person name="Fournier J."/>
            <person name="Brudno M."/>
            <person name="Antony J.M."/>
            <person name="Sandstrom P."/>
            <person name="Evans B.J."/>
            <person name="MacDonald K.S."/>
        </authorList>
    </citation>
    <scope>NUCLEOTIDE SEQUENCE [LARGE SCALE GENOMIC DNA]</scope>
    <source>
        <strain evidence="2">Mauritius</strain>
    </source>
</reference>
<keyword evidence="1" id="KW-0472">Membrane</keyword>
<gene>
    <name evidence="2" type="primary">CyO15 (Cy191)</name>
</gene>
<protein>
    <submittedName>
        <fullName evidence="2">Uncharacterized protein</fullName>
    </submittedName>
</protein>
<keyword evidence="1" id="KW-1133">Transmembrane helix</keyword>
<evidence type="ECO:0000256" key="1">
    <source>
        <dbReference type="SAM" id="Phobius"/>
    </source>
</evidence>
<evidence type="ECO:0000313" key="2">
    <source>
        <dbReference type="EMBL" id="AKT72759.1"/>
    </source>
</evidence>
<keyword evidence="1" id="KW-0812">Transmembrane</keyword>
<evidence type="ECO:0000313" key="3">
    <source>
        <dbReference type="Proteomes" id="UP000118435"/>
    </source>
</evidence>
<dbReference type="Proteomes" id="UP000118435">
    <property type="component" value="Segment"/>
</dbReference>
<accession>A0A0K1H0H2</accession>